<dbReference type="EMBL" id="VEVQ02000016">
    <property type="protein sequence ID" value="NHN27613.1"/>
    <property type="molecule type" value="Genomic_DNA"/>
</dbReference>
<evidence type="ECO:0000256" key="1">
    <source>
        <dbReference type="SAM" id="Coils"/>
    </source>
</evidence>
<reference evidence="4" key="1">
    <citation type="submission" date="2019-05" db="EMBL/GenBank/DDBJ databases">
        <title>Flavobacterium profundi sp. nov., isolated from a deep-sea seamount.</title>
        <authorList>
            <person name="Zhang D.-C."/>
        </authorList>
    </citation>
    <scope>NUCLEOTIDE SEQUENCE [LARGE SCALE GENOMIC DNA]</scope>
    <source>
        <strain evidence="4">EC11</strain>
    </source>
</reference>
<keyword evidence="2" id="KW-1133">Transmembrane helix</keyword>
<feature type="coiled-coil region" evidence="1">
    <location>
        <begin position="132"/>
        <end position="166"/>
    </location>
</feature>
<organism evidence="3 4">
    <name type="scientific">Flavobacterium jejuense</name>
    <dbReference type="NCBI Taxonomy" id="1544455"/>
    <lineage>
        <taxon>Bacteria</taxon>
        <taxon>Pseudomonadati</taxon>
        <taxon>Bacteroidota</taxon>
        <taxon>Flavobacteriia</taxon>
        <taxon>Flavobacteriales</taxon>
        <taxon>Flavobacteriaceae</taxon>
        <taxon>Flavobacterium</taxon>
    </lineage>
</organism>
<evidence type="ECO:0000313" key="4">
    <source>
        <dbReference type="Proteomes" id="UP000817854"/>
    </source>
</evidence>
<proteinExistence type="predicted"/>
<dbReference type="Pfam" id="PF17561">
    <property type="entry name" value="TssO"/>
    <property type="match status" value="1"/>
</dbReference>
<feature type="transmembrane region" description="Helical" evidence="2">
    <location>
        <begin position="12"/>
        <end position="33"/>
    </location>
</feature>
<protein>
    <submittedName>
        <fullName evidence="3">Type VI secretion system transmembrane protein TssO</fullName>
    </submittedName>
</protein>
<keyword evidence="2 3" id="KW-0812">Transmembrane</keyword>
<dbReference type="RefSeq" id="WP_140964124.1">
    <property type="nucleotide sequence ID" value="NZ_VEVQ02000016.1"/>
</dbReference>
<dbReference type="Proteomes" id="UP000817854">
    <property type="component" value="Unassembled WGS sequence"/>
</dbReference>
<keyword evidence="2" id="KW-0472">Membrane</keyword>
<comment type="caution">
    <text evidence="3">The sequence shown here is derived from an EMBL/GenBank/DDBJ whole genome shotgun (WGS) entry which is preliminary data.</text>
</comment>
<reference evidence="3 4" key="3">
    <citation type="submission" date="2020-02" db="EMBL/GenBank/DDBJ databases">
        <title>Flavobacterium profundi sp. nov., isolated from a deep-sea seamount.</title>
        <authorList>
            <person name="Zhang D.-C."/>
        </authorList>
    </citation>
    <scope>NUCLEOTIDE SEQUENCE [LARGE SCALE GENOMIC DNA]</scope>
    <source>
        <strain evidence="3 4">EC11</strain>
    </source>
</reference>
<sequence length="170" mass="19822">MDILNKKERLNAFLLFLLMFFITTGVLITAIFFNFKLPLKENEVLKNENDKMNSQFNFNKEFTLKMEDIGKLVDSLDKAPLSFQFIEQSIGYELKELSESIPKDSTINPALYQNIIITTKEFVNTKKRLLLTKDSEKEIENLKRENESLKEDNKSLERNLQALSVGSRFN</sequence>
<gene>
    <name evidence="3" type="ORF">FIA58_018180</name>
</gene>
<reference evidence="3 4" key="2">
    <citation type="submission" date="2019-05" db="EMBL/GenBank/DDBJ databases">
        <authorList>
            <person name="Lianzixin W."/>
        </authorList>
    </citation>
    <scope>NUCLEOTIDE SEQUENCE [LARGE SCALE GENOMIC DNA]</scope>
    <source>
        <strain evidence="3 4">EC11</strain>
    </source>
</reference>
<name>A0ABX0IYH4_9FLAO</name>
<keyword evidence="1" id="KW-0175">Coiled coil</keyword>
<evidence type="ECO:0000256" key="2">
    <source>
        <dbReference type="SAM" id="Phobius"/>
    </source>
</evidence>
<keyword evidence="4" id="KW-1185">Reference proteome</keyword>
<evidence type="ECO:0000313" key="3">
    <source>
        <dbReference type="EMBL" id="NHN27613.1"/>
    </source>
</evidence>
<accession>A0ABX0IYH4</accession>
<dbReference type="InterPro" id="IPR039449">
    <property type="entry name" value="TssO"/>
</dbReference>